<reference evidence="4" key="1">
    <citation type="journal article" date="2009" name="Rice">
        <title>De Novo Next Generation Sequencing of Plant Genomes.</title>
        <authorList>
            <person name="Rounsley S."/>
            <person name="Marri P.R."/>
            <person name="Yu Y."/>
            <person name="He R."/>
            <person name="Sisneros N."/>
            <person name="Goicoechea J.L."/>
            <person name="Lee S.J."/>
            <person name="Angelova A."/>
            <person name="Kudrna D."/>
            <person name="Luo M."/>
            <person name="Affourtit J."/>
            <person name="Desany B."/>
            <person name="Knight J."/>
            <person name="Niazi F."/>
            <person name="Egholm M."/>
            <person name="Wing R.A."/>
        </authorList>
    </citation>
    <scope>NUCLEOTIDE SEQUENCE [LARGE SCALE GENOMIC DNA]</scope>
    <source>
        <strain evidence="4">cv. IRGC 105608</strain>
    </source>
</reference>
<dbReference type="InterPro" id="IPR036047">
    <property type="entry name" value="F-box-like_dom_sf"/>
</dbReference>
<proteinExistence type="predicted"/>
<dbReference type="STRING" id="65489.A0A0D3EVE8"/>
<protein>
    <recommendedName>
        <fullName evidence="3">F-box domain-containing protein</fullName>
    </recommendedName>
</protein>
<dbReference type="Gramene" id="OBART01G34930.1">
    <property type="protein sequence ID" value="OBART01G34930.1"/>
    <property type="gene ID" value="OBART01G34930"/>
</dbReference>
<accession>A0A0D3EVE8</accession>
<evidence type="ECO:0000313" key="4">
    <source>
        <dbReference type="EnsemblPlants" id="OBART01G34930.1"/>
    </source>
</evidence>
<feature type="coiled-coil region" evidence="1">
    <location>
        <begin position="117"/>
        <end position="144"/>
    </location>
</feature>
<dbReference type="InterPro" id="IPR001810">
    <property type="entry name" value="F-box_dom"/>
</dbReference>
<dbReference type="PANTHER" id="PTHR34952">
    <property type="entry name" value="OS05G0113500 PROTEIN"/>
    <property type="match status" value="1"/>
</dbReference>
<dbReference type="PANTHER" id="PTHR34952:SF1">
    <property type="entry name" value="OS01G0814400 PROTEIN"/>
    <property type="match status" value="1"/>
</dbReference>
<dbReference type="HOGENOM" id="CLU_408500_0_0_1"/>
<dbReference type="AlphaFoldDB" id="A0A0D3EVE8"/>
<dbReference type="Proteomes" id="UP000026960">
    <property type="component" value="Chromosome 1"/>
</dbReference>
<keyword evidence="5" id="KW-1185">Reference proteome</keyword>
<feature type="compositionally biased region" description="Low complexity" evidence="2">
    <location>
        <begin position="443"/>
        <end position="459"/>
    </location>
</feature>
<feature type="compositionally biased region" description="Basic residues" evidence="2">
    <location>
        <begin position="500"/>
        <end position="516"/>
    </location>
</feature>
<dbReference type="SUPFAM" id="SSF81383">
    <property type="entry name" value="F-box domain"/>
    <property type="match status" value="1"/>
</dbReference>
<feature type="region of interest" description="Disordered" evidence="2">
    <location>
        <begin position="224"/>
        <end position="243"/>
    </location>
</feature>
<evidence type="ECO:0000313" key="5">
    <source>
        <dbReference type="Proteomes" id="UP000026960"/>
    </source>
</evidence>
<dbReference type="PaxDb" id="65489-OBART01G34930.1"/>
<feature type="region of interest" description="Disordered" evidence="2">
    <location>
        <begin position="394"/>
        <end position="421"/>
    </location>
</feature>
<evidence type="ECO:0000259" key="3">
    <source>
        <dbReference type="Pfam" id="PF12937"/>
    </source>
</evidence>
<reference evidence="4" key="2">
    <citation type="submission" date="2015-03" db="UniProtKB">
        <authorList>
            <consortium name="EnsemblPlants"/>
        </authorList>
    </citation>
    <scope>IDENTIFICATION</scope>
</reference>
<keyword evidence="1" id="KW-0175">Coiled coil</keyword>
<feature type="coiled-coil region" evidence="1">
    <location>
        <begin position="185"/>
        <end position="219"/>
    </location>
</feature>
<feature type="region of interest" description="Disordered" evidence="2">
    <location>
        <begin position="440"/>
        <end position="462"/>
    </location>
</feature>
<name>A0A0D3EVE8_9ORYZ</name>
<dbReference type="EnsemblPlants" id="OBART01G34930.1">
    <property type="protein sequence ID" value="OBART01G34930.1"/>
    <property type="gene ID" value="OBART01G34930"/>
</dbReference>
<dbReference type="Pfam" id="PF12937">
    <property type="entry name" value="F-box-like"/>
    <property type="match status" value="1"/>
</dbReference>
<sequence length="697" mass="76376">MSASDLPDELWARVLELGAGAASSALGFRDLCALAIASRRLRRLSLHPYLWSALLSRDFPTQSSQPSSASSSSSQQQLHPKSVYKTKFERHKVRMAEARRRVVFEAEGRVLACRRRLTQLEESLQEEGEKMKAAAQELDNLERVRRASVALNVWQPQVVRGRQKQLVQQCTVPVDSRLSDVNMELKVCEQQIATYKNIYNKEKEKLNEYEEALKRAIYHPLQSSHTSSIANEPQAKRKKRNRQRPAVYTIAELSVLLVPICHSRSRGRSAVLEQQDDIHLIKLLPLTFGLKRYAQAVGLVGGGDCWFFEERENPLLNLELSLWMGGSLVYSSAEGVSSSLCLCHSTSEKAGFEHSSCASSGDGNCEAGIDFGQDDLVVNEIGMAIAEVMHVCSDHDDDEGTDSGEDFDENEGPFSLESDSTDDVVDIDNELVISPTFSSCNASESSINKSDSGNSSINGTPPLVSAMKGSRAKLGIVTSLSVSWAPDVYDPPVTSGSHTVKGHQRSSRKSHYKYKPAKSSSSRSSSGSKKDRKHSRHSSSSSSSSNHKRDRKPSYRNTVGGVSVGSSSSSRNTDASAAQYRDLYSSSGGNRIDIAVPQYSKLSPLVPSESATYRNVYNSTSGSRTDPTVPHCSKLSPLVTSESASLAGTVPVLKTLEPIKRSSSCCKEQPLSFLSRQFVAAKYKGMFSLWSHNQLAS</sequence>
<feature type="domain" description="F-box" evidence="3">
    <location>
        <begin position="4"/>
        <end position="54"/>
    </location>
</feature>
<feature type="compositionally biased region" description="Low complexity" evidence="2">
    <location>
        <begin position="62"/>
        <end position="77"/>
    </location>
</feature>
<evidence type="ECO:0000256" key="1">
    <source>
        <dbReference type="SAM" id="Coils"/>
    </source>
</evidence>
<feature type="compositionally biased region" description="Low complexity" evidence="2">
    <location>
        <begin position="559"/>
        <end position="570"/>
    </location>
</feature>
<dbReference type="eggNOG" id="ENOG502QWB0">
    <property type="taxonomic scope" value="Eukaryota"/>
</dbReference>
<feature type="compositionally biased region" description="Low complexity" evidence="2">
    <location>
        <begin position="517"/>
        <end position="527"/>
    </location>
</feature>
<evidence type="ECO:0000256" key="2">
    <source>
        <dbReference type="SAM" id="MobiDB-lite"/>
    </source>
</evidence>
<feature type="compositionally biased region" description="Acidic residues" evidence="2">
    <location>
        <begin position="395"/>
        <end position="411"/>
    </location>
</feature>
<organism evidence="4">
    <name type="scientific">Oryza barthii</name>
    <dbReference type="NCBI Taxonomy" id="65489"/>
    <lineage>
        <taxon>Eukaryota</taxon>
        <taxon>Viridiplantae</taxon>
        <taxon>Streptophyta</taxon>
        <taxon>Embryophyta</taxon>
        <taxon>Tracheophyta</taxon>
        <taxon>Spermatophyta</taxon>
        <taxon>Magnoliopsida</taxon>
        <taxon>Liliopsida</taxon>
        <taxon>Poales</taxon>
        <taxon>Poaceae</taxon>
        <taxon>BOP clade</taxon>
        <taxon>Oryzoideae</taxon>
        <taxon>Oryzeae</taxon>
        <taxon>Oryzinae</taxon>
        <taxon>Oryza</taxon>
    </lineage>
</organism>
<feature type="region of interest" description="Disordered" evidence="2">
    <location>
        <begin position="62"/>
        <end position="81"/>
    </location>
</feature>
<feature type="region of interest" description="Disordered" evidence="2">
    <location>
        <begin position="485"/>
        <end position="574"/>
    </location>
</feature>